<gene>
    <name evidence="4" type="ORF">FisN_7Hh271</name>
</gene>
<organism evidence="4 5">
    <name type="scientific">Fistulifera solaris</name>
    <name type="common">Oleaginous diatom</name>
    <dbReference type="NCBI Taxonomy" id="1519565"/>
    <lineage>
        <taxon>Eukaryota</taxon>
        <taxon>Sar</taxon>
        <taxon>Stramenopiles</taxon>
        <taxon>Ochrophyta</taxon>
        <taxon>Bacillariophyta</taxon>
        <taxon>Bacillariophyceae</taxon>
        <taxon>Bacillariophycidae</taxon>
        <taxon>Naviculales</taxon>
        <taxon>Naviculaceae</taxon>
        <taxon>Fistulifera</taxon>
    </lineage>
</organism>
<dbReference type="GO" id="GO:0003735">
    <property type="term" value="F:structural constituent of ribosome"/>
    <property type="evidence" value="ECO:0007669"/>
    <property type="project" value="TreeGrafter"/>
</dbReference>
<name>A0A1Z5KT13_FISSO</name>
<feature type="compositionally biased region" description="Acidic residues" evidence="1">
    <location>
        <begin position="288"/>
        <end position="313"/>
    </location>
</feature>
<dbReference type="EMBL" id="BDSP01000285">
    <property type="protein sequence ID" value="GAX29131.1"/>
    <property type="molecule type" value="Genomic_DNA"/>
</dbReference>
<dbReference type="Proteomes" id="UP000198406">
    <property type="component" value="Unassembled WGS sequence"/>
</dbReference>
<evidence type="ECO:0000259" key="3">
    <source>
        <dbReference type="PROSITE" id="PS50126"/>
    </source>
</evidence>
<dbReference type="OrthoDB" id="48171at2759"/>
<dbReference type="AlphaFoldDB" id="A0A1Z5KT13"/>
<dbReference type="PROSITE" id="PS50126">
    <property type="entry name" value="S1"/>
    <property type="match status" value="1"/>
</dbReference>
<dbReference type="InterPro" id="IPR003029">
    <property type="entry name" value="S1_domain"/>
</dbReference>
<dbReference type="InterPro" id="IPR012340">
    <property type="entry name" value="NA-bd_OB-fold"/>
</dbReference>
<dbReference type="SUPFAM" id="SSF50249">
    <property type="entry name" value="Nucleic acid-binding proteins"/>
    <property type="match status" value="1"/>
</dbReference>
<dbReference type="GO" id="GO:0006412">
    <property type="term" value="P:translation"/>
    <property type="evidence" value="ECO:0007669"/>
    <property type="project" value="TreeGrafter"/>
</dbReference>
<feature type="signal peptide" evidence="2">
    <location>
        <begin position="1"/>
        <end position="26"/>
    </location>
</feature>
<dbReference type="PANTHER" id="PTHR10724:SF10">
    <property type="entry name" value="S1 RNA-BINDING DOMAIN-CONTAINING PROTEIN 1"/>
    <property type="match status" value="1"/>
</dbReference>
<protein>
    <recommendedName>
        <fullName evidence="3">S1 motif domain-containing protein</fullName>
    </recommendedName>
</protein>
<keyword evidence="2" id="KW-0732">Signal</keyword>
<comment type="caution">
    <text evidence="4">The sequence shown here is derived from an EMBL/GenBank/DDBJ whole genome shotgun (WGS) entry which is preliminary data.</text>
</comment>
<dbReference type="InterPro" id="IPR050437">
    <property type="entry name" value="Ribos_protein_bS1-like"/>
</dbReference>
<sequence length="320" mass="36272">MRHQQRSNKAILLITICFFFLTSGSAFLTPSPRRCTALQVTERRSCFYRSPVTGKWTPRLELSELVVGQVLEGAVVVQEKLNGKTGPKVWVDCGVGLYKKDSWKIQTAMLRLGNGKASVAAKKAARLRNKKYFPVYVSRIRLENDQLEVTLEPEAPKTPTPSMIRLKDLQPGQELSGIIQRVEDYGLLIHVGANRPGLLHIRRVGDLYQKFVNQADGLKKVGLHKGVQVDVQVISCEKKRLFLDFSESLKQEAERKYKAAAEDDPYAEEAALYAAQQQRQNTESTALVEDDEEDDYDEEEDDDDYDEDREIEDAMGLGRY</sequence>
<evidence type="ECO:0000313" key="5">
    <source>
        <dbReference type="Proteomes" id="UP000198406"/>
    </source>
</evidence>
<dbReference type="Gene3D" id="2.40.50.140">
    <property type="entry name" value="Nucleic acid-binding proteins"/>
    <property type="match status" value="1"/>
</dbReference>
<dbReference type="GO" id="GO:0003729">
    <property type="term" value="F:mRNA binding"/>
    <property type="evidence" value="ECO:0007669"/>
    <property type="project" value="TreeGrafter"/>
</dbReference>
<reference evidence="4 5" key="1">
    <citation type="journal article" date="2015" name="Plant Cell">
        <title>Oil accumulation by the oleaginous diatom Fistulifera solaris as revealed by the genome and transcriptome.</title>
        <authorList>
            <person name="Tanaka T."/>
            <person name="Maeda Y."/>
            <person name="Veluchamy A."/>
            <person name="Tanaka M."/>
            <person name="Abida H."/>
            <person name="Marechal E."/>
            <person name="Bowler C."/>
            <person name="Muto M."/>
            <person name="Sunaga Y."/>
            <person name="Tanaka M."/>
            <person name="Yoshino T."/>
            <person name="Taniguchi T."/>
            <person name="Fukuda Y."/>
            <person name="Nemoto M."/>
            <person name="Matsumoto M."/>
            <person name="Wong P.S."/>
            <person name="Aburatani S."/>
            <person name="Fujibuchi W."/>
        </authorList>
    </citation>
    <scope>NUCLEOTIDE SEQUENCE [LARGE SCALE GENOMIC DNA]</scope>
    <source>
        <strain evidence="4 5">JPCC DA0580</strain>
    </source>
</reference>
<feature type="domain" description="S1 motif" evidence="3">
    <location>
        <begin position="172"/>
        <end position="246"/>
    </location>
</feature>
<dbReference type="Pfam" id="PF00575">
    <property type="entry name" value="S1"/>
    <property type="match status" value="1"/>
</dbReference>
<evidence type="ECO:0000256" key="1">
    <source>
        <dbReference type="SAM" id="MobiDB-lite"/>
    </source>
</evidence>
<evidence type="ECO:0000256" key="2">
    <source>
        <dbReference type="SAM" id="SignalP"/>
    </source>
</evidence>
<dbReference type="InParanoid" id="A0A1Z5KT13"/>
<feature type="region of interest" description="Disordered" evidence="1">
    <location>
        <begin position="274"/>
        <end position="320"/>
    </location>
</feature>
<dbReference type="PANTHER" id="PTHR10724">
    <property type="entry name" value="30S RIBOSOMAL PROTEIN S1"/>
    <property type="match status" value="1"/>
</dbReference>
<keyword evidence="5" id="KW-1185">Reference proteome</keyword>
<dbReference type="SMART" id="SM00316">
    <property type="entry name" value="S1"/>
    <property type="match status" value="1"/>
</dbReference>
<evidence type="ECO:0000313" key="4">
    <source>
        <dbReference type="EMBL" id="GAX29131.1"/>
    </source>
</evidence>
<proteinExistence type="predicted"/>
<accession>A0A1Z5KT13</accession>
<feature type="chain" id="PRO_5012125313" description="S1 motif domain-containing protein" evidence="2">
    <location>
        <begin position="27"/>
        <end position="320"/>
    </location>
</feature>